<evidence type="ECO:0000313" key="14">
    <source>
        <dbReference type="EMBL" id="HIU58505.1"/>
    </source>
</evidence>
<dbReference type="EC" id="1.1.1.267" evidence="5"/>
<evidence type="ECO:0000259" key="12">
    <source>
        <dbReference type="Pfam" id="PF02670"/>
    </source>
</evidence>
<evidence type="ECO:0000313" key="15">
    <source>
        <dbReference type="Proteomes" id="UP000824081"/>
    </source>
</evidence>
<proteinExistence type="inferred from homology"/>
<evidence type="ECO:0000256" key="4">
    <source>
        <dbReference type="ARBA" id="ARBA00006825"/>
    </source>
</evidence>
<evidence type="ECO:0000256" key="7">
    <source>
        <dbReference type="ARBA" id="ARBA00022857"/>
    </source>
</evidence>
<dbReference type="AlphaFoldDB" id="A0A9D1SFV5"/>
<keyword evidence="10" id="KW-0414">Isoprene biosynthesis</keyword>
<dbReference type="SUPFAM" id="SSF51735">
    <property type="entry name" value="NAD(P)-binding Rossmann-fold domains"/>
    <property type="match status" value="1"/>
</dbReference>
<dbReference type="GO" id="GO:0030145">
    <property type="term" value="F:manganese ion binding"/>
    <property type="evidence" value="ECO:0007669"/>
    <property type="project" value="TreeGrafter"/>
</dbReference>
<keyword evidence="8" id="KW-0560">Oxidoreductase</keyword>
<feature type="domain" description="1-deoxy-D-xylulose 5-phosphate reductoisomerase C-terminal" evidence="13">
    <location>
        <begin position="141"/>
        <end position="224"/>
    </location>
</feature>
<accession>A0A9D1SFV5</accession>
<evidence type="ECO:0000256" key="6">
    <source>
        <dbReference type="ARBA" id="ARBA00022723"/>
    </source>
</evidence>
<dbReference type="InterPro" id="IPR013644">
    <property type="entry name" value="DXP_reductoisomerase_C"/>
</dbReference>
<evidence type="ECO:0000256" key="3">
    <source>
        <dbReference type="ARBA" id="ARBA00005094"/>
    </source>
</evidence>
<sequence>MKSISLIGSTGSIGMQTCSVVRRHGDRFRIAAMAANSSAELFLRQVEEFRPEYAALADEKAAESIRDRIPAGVRFAGGKQAAEEAVGYGQTAVIAATGFAGLKYSLAAADAGKDVALANKETLVCGGELMTRKIKGAGVRLLPVDSEHSALWQALHFRADTPFRRLLITASGGPFYACTPEQLERVTPADALRHPTWKMGAKITIDSATLLNKGFEVIEAKWLYGAPLQKIHTLVQPESIVHSMVEFEDGA</sequence>
<dbReference type="FunFam" id="3.40.50.720:FF:000045">
    <property type="entry name" value="1-deoxy-D-xylulose 5-phosphate reductoisomerase"/>
    <property type="match status" value="1"/>
</dbReference>
<dbReference type="SUPFAM" id="SSF55347">
    <property type="entry name" value="Glyceraldehyde-3-phosphate dehydrogenase-like, C-terminal domain"/>
    <property type="match status" value="1"/>
</dbReference>
<evidence type="ECO:0000256" key="1">
    <source>
        <dbReference type="ARBA" id="ARBA00001936"/>
    </source>
</evidence>
<dbReference type="GO" id="GO:0070402">
    <property type="term" value="F:NADPH binding"/>
    <property type="evidence" value="ECO:0007669"/>
    <property type="project" value="InterPro"/>
</dbReference>
<comment type="pathway">
    <text evidence="3">Isoprenoid biosynthesis; isopentenyl diphosphate biosynthesis via DXP pathway; isopentenyl diphosphate from 1-deoxy-D-xylulose 5-phosphate: step 1/6.</text>
</comment>
<dbReference type="InterPro" id="IPR003821">
    <property type="entry name" value="DXP_reductoisomerase"/>
</dbReference>
<dbReference type="Proteomes" id="UP000824081">
    <property type="component" value="Unassembled WGS sequence"/>
</dbReference>
<protein>
    <recommendedName>
        <fullName evidence="5">1-deoxy-D-xylulose-5-phosphate reductoisomerase</fullName>
        <ecNumber evidence="5">1.1.1.267</ecNumber>
    </recommendedName>
</protein>
<evidence type="ECO:0000256" key="8">
    <source>
        <dbReference type="ARBA" id="ARBA00023002"/>
    </source>
</evidence>
<dbReference type="PANTHER" id="PTHR30525:SF0">
    <property type="entry name" value="1-DEOXY-D-XYLULOSE 5-PHOSPHATE REDUCTOISOMERASE, CHLOROPLASTIC"/>
    <property type="match status" value="1"/>
</dbReference>
<evidence type="ECO:0000256" key="5">
    <source>
        <dbReference type="ARBA" id="ARBA00012366"/>
    </source>
</evidence>
<feature type="non-terminal residue" evidence="14">
    <location>
        <position position="251"/>
    </location>
</feature>
<comment type="similarity">
    <text evidence="4">Belongs to the DXR family.</text>
</comment>
<dbReference type="PANTHER" id="PTHR30525">
    <property type="entry name" value="1-DEOXY-D-XYLULOSE 5-PHOSPHATE REDUCTOISOMERASE"/>
    <property type="match status" value="1"/>
</dbReference>
<reference evidence="14" key="1">
    <citation type="submission" date="2020-10" db="EMBL/GenBank/DDBJ databases">
        <authorList>
            <person name="Gilroy R."/>
        </authorList>
    </citation>
    <scope>NUCLEOTIDE SEQUENCE</scope>
    <source>
        <strain evidence="14">11687</strain>
    </source>
</reference>
<evidence type="ECO:0000256" key="2">
    <source>
        <dbReference type="ARBA" id="ARBA00001946"/>
    </source>
</evidence>
<name>A0A9D1SFV5_9FIRM</name>
<feature type="domain" description="1-deoxy-D-xylulose 5-phosphate reductoisomerase N-terminal" evidence="12">
    <location>
        <begin position="4"/>
        <end position="127"/>
    </location>
</feature>
<dbReference type="Pfam" id="PF08436">
    <property type="entry name" value="DXP_redisom_C"/>
    <property type="match status" value="1"/>
</dbReference>
<dbReference type="GO" id="GO:0030604">
    <property type="term" value="F:1-deoxy-D-xylulose-5-phosphate reductoisomerase activity"/>
    <property type="evidence" value="ECO:0007669"/>
    <property type="project" value="UniProtKB-EC"/>
</dbReference>
<dbReference type="Pfam" id="PF02670">
    <property type="entry name" value="DXP_reductoisom"/>
    <property type="match status" value="1"/>
</dbReference>
<evidence type="ECO:0000256" key="11">
    <source>
        <dbReference type="ARBA" id="ARBA00048543"/>
    </source>
</evidence>
<dbReference type="InterPro" id="IPR013512">
    <property type="entry name" value="DXP_reductoisomerase_N"/>
</dbReference>
<keyword evidence="9" id="KW-0464">Manganese</keyword>
<evidence type="ECO:0000256" key="9">
    <source>
        <dbReference type="ARBA" id="ARBA00023211"/>
    </source>
</evidence>
<comment type="catalytic activity">
    <reaction evidence="11">
        <text>2-C-methyl-D-erythritol 4-phosphate + NADP(+) = 1-deoxy-D-xylulose 5-phosphate + NADPH + H(+)</text>
        <dbReference type="Rhea" id="RHEA:13717"/>
        <dbReference type="ChEBI" id="CHEBI:15378"/>
        <dbReference type="ChEBI" id="CHEBI:57783"/>
        <dbReference type="ChEBI" id="CHEBI:57792"/>
        <dbReference type="ChEBI" id="CHEBI:58262"/>
        <dbReference type="ChEBI" id="CHEBI:58349"/>
        <dbReference type="EC" id="1.1.1.267"/>
    </reaction>
    <physiologicalReaction direction="right-to-left" evidence="11">
        <dbReference type="Rhea" id="RHEA:13719"/>
    </physiologicalReaction>
</comment>
<dbReference type="GO" id="GO:0051484">
    <property type="term" value="P:isopentenyl diphosphate biosynthetic process, methylerythritol 4-phosphate pathway involved in terpenoid biosynthetic process"/>
    <property type="evidence" value="ECO:0007669"/>
    <property type="project" value="TreeGrafter"/>
</dbReference>
<comment type="cofactor">
    <cofactor evidence="2">
        <name>Mg(2+)</name>
        <dbReference type="ChEBI" id="CHEBI:18420"/>
    </cofactor>
</comment>
<dbReference type="InterPro" id="IPR036291">
    <property type="entry name" value="NAD(P)-bd_dom_sf"/>
</dbReference>
<reference evidence="14" key="2">
    <citation type="journal article" date="2021" name="PeerJ">
        <title>Extensive microbial diversity within the chicken gut microbiome revealed by metagenomics and culture.</title>
        <authorList>
            <person name="Gilroy R."/>
            <person name="Ravi A."/>
            <person name="Getino M."/>
            <person name="Pursley I."/>
            <person name="Horton D.L."/>
            <person name="Alikhan N.F."/>
            <person name="Baker D."/>
            <person name="Gharbi K."/>
            <person name="Hall N."/>
            <person name="Watson M."/>
            <person name="Adriaenssens E.M."/>
            <person name="Foster-Nyarko E."/>
            <person name="Jarju S."/>
            <person name="Secka A."/>
            <person name="Antonio M."/>
            <person name="Oren A."/>
            <person name="Chaudhuri R.R."/>
            <person name="La Ragione R."/>
            <person name="Hildebrand F."/>
            <person name="Pallen M.J."/>
        </authorList>
    </citation>
    <scope>NUCLEOTIDE SEQUENCE</scope>
    <source>
        <strain evidence="14">11687</strain>
    </source>
</reference>
<organism evidence="14 15">
    <name type="scientific">Candidatus Scatosoma pullistercoris</name>
    <dbReference type="NCBI Taxonomy" id="2840934"/>
    <lineage>
        <taxon>Bacteria</taxon>
        <taxon>Bacillati</taxon>
        <taxon>Bacillota</taxon>
        <taxon>Clostridia</taxon>
        <taxon>Candidatus Scatosoma</taxon>
    </lineage>
</organism>
<gene>
    <name evidence="14" type="ORF">IAC57_00240</name>
</gene>
<evidence type="ECO:0000259" key="13">
    <source>
        <dbReference type="Pfam" id="PF08436"/>
    </source>
</evidence>
<keyword evidence="7" id="KW-0521">NADP</keyword>
<comment type="cofactor">
    <cofactor evidence="1">
        <name>Mn(2+)</name>
        <dbReference type="ChEBI" id="CHEBI:29035"/>
    </cofactor>
</comment>
<evidence type="ECO:0000256" key="10">
    <source>
        <dbReference type="ARBA" id="ARBA00023229"/>
    </source>
</evidence>
<keyword evidence="6" id="KW-0479">Metal-binding</keyword>
<dbReference type="EMBL" id="DVMZ01000006">
    <property type="protein sequence ID" value="HIU58505.1"/>
    <property type="molecule type" value="Genomic_DNA"/>
</dbReference>
<dbReference type="Gene3D" id="3.40.50.720">
    <property type="entry name" value="NAD(P)-binding Rossmann-like Domain"/>
    <property type="match status" value="1"/>
</dbReference>
<comment type="caution">
    <text evidence="14">The sequence shown here is derived from an EMBL/GenBank/DDBJ whole genome shotgun (WGS) entry which is preliminary data.</text>
</comment>